<accession>A0ACC3SIR1</accession>
<name>A0ACC3SIR1_9PEZI</name>
<dbReference type="EMBL" id="JAMKPW020000008">
    <property type="protein sequence ID" value="KAK8215394.1"/>
    <property type="molecule type" value="Genomic_DNA"/>
</dbReference>
<dbReference type="Proteomes" id="UP001320706">
    <property type="component" value="Unassembled WGS sequence"/>
</dbReference>
<gene>
    <name evidence="1" type="ORF">M8818_002015</name>
</gene>
<sequence>MRSGKRPDRVFKDVAYAVLRSQLASISIPQERYLDNSTESTYLNLAKKEGFQPDSIVLSDGSKGHWLGPRNKDKVMVYFHAGGNLTLGVLSHLLHPHPDISIRPKVDEHFRAAVLISPWVKFATEDSSHKRNFYTDMLPPAAAKRWSSAFLGSAPLDNYNQPVLADSSWFRGLDGLVKEVLVWGGGGEVLIDSIDDIANKLKEAHPKTEYIVQRMKTSSSWPFLAIRAKQKELKS</sequence>
<evidence type="ECO:0000313" key="1">
    <source>
        <dbReference type="EMBL" id="KAK8215394.1"/>
    </source>
</evidence>
<protein>
    <submittedName>
        <fullName evidence="1">Uncharacterized protein</fullName>
    </submittedName>
</protein>
<reference evidence="1" key="1">
    <citation type="submission" date="2024-02" db="EMBL/GenBank/DDBJ databases">
        <title>Metagenome Assembled Genome of Zalaria obscura JY119.</title>
        <authorList>
            <person name="Vighnesh L."/>
            <person name="Jagadeeshwari U."/>
            <person name="Venkata Ramana C."/>
            <person name="Sasikala C."/>
        </authorList>
    </citation>
    <scope>NUCLEOTIDE SEQUENCE</scope>
    <source>
        <strain evidence="1">JY119</strain>
    </source>
</reference>
<organism evidence="1 2">
    <name type="scientific">Zalaria obscura</name>
    <dbReference type="NCBI Taxonomy" id="2024903"/>
    <lineage>
        <taxon>Eukaryota</taxon>
        <taxon>Fungi</taxon>
        <taxon>Dikarya</taxon>
        <taxon>Ascomycota</taxon>
        <taxon>Pezizomycotina</taxon>
        <taxon>Dothideomycetes</taxon>
        <taxon>Dothideomycetidae</taxon>
        <taxon>Dothideales</taxon>
        <taxon>Zalariaceae</taxon>
        <taxon>Zalaria</taxon>
    </lineage>
</organism>
<comment type="caution">
    <text evidence="1">The sequence shown here is derived from an EMBL/GenBank/DDBJ whole genome shotgun (WGS) entry which is preliminary data.</text>
</comment>
<keyword evidence="2" id="KW-1185">Reference proteome</keyword>
<proteinExistence type="predicted"/>
<evidence type="ECO:0000313" key="2">
    <source>
        <dbReference type="Proteomes" id="UP001320706"/>
    </source>
</evidence>